<dbReference type="Proteomes" id="UP000299102">
    <property type="component" value="Unassembled WGS sequence"/>
</dbReference>
<accession>A0A4C1V6N5</accession>
<dbReference type="AlphaFoldDB" id="A0A4C1V6N5"/>
<protein>
    <submittedName>
        <fullName evidence="1">Uncharacterized protein</fullName>
    </submittedName>
</protein>
<dbReference type="EMBL" id="BGZK01000283">
    <property type="protein sequence ID" value="GBP34076.1"/>
    <property type="molecule type" value="Genomic_DNA"/>
</dbReference>
<keyword evidence="2" id="KW-1185">Reference proteome</keyword>
<evidence type="ECO:0000313" key="1">
    <source>
        <dbReference type="EMBL" id="GBP34076.1"/>
    </source>
</evidence>
<sequence length="116" mass="12781">MWKDQKRKSTVSKNRYSIAKLYSCSEFDLQRKYNRSDRRPRRRRAVTYEVPLFALPLGTLERVLSNSAERGVSCAVSGHAGGARAGAGGLGESAVTYARFSPDRPPALACSRVSVT</sequence>
<evidence type="ECO:0000313" key="2">
    <source>
        <dbReference type="Proteomes" id="UP000299102"/>
    </source>
</evidence>
<proteinExistence type="predicted"/>
<comment type="caution">
    <text evidence="1">The sequence shown here is derived from an EMBL/GenBank/DDBJ whole genome shotgun (WGS) entry which is preliminary data.</text>
</comment>
<gene>
    <name evidence="1" type="ORF">EVAR_94089_1</name>
</gene>
<reference evidence="1 2" key="1">
    <citation type="journal article" date="2019" name="Commun. Biol.">
        <title>The bagworm genome reveals a unique fibroin gene that provides high tensile strength.</title>
        <authorList>
            <person name="Kono N."/>
            <person name="Nakamura H."/>
            <person name="Ohtoshi R."/>
            <person name="Tomita M."/>
            <person name="Numata K."/>
            <person name="Arakawa K."/>
        </authorList>
    </citation>
    <scope>NUCLEOTIDE SEQUENCE [LARGE SCALE GENOMIC DNA]</scope>
</reference>
<organism evidence="1 2">
    <name type="scientific">Eumeta variegata</name>
    <name type="common">Bagworm moth</name>
    <name type="synonym">Eumeta japonica</name>
    <dbReference type="NCBI Taxonomy" id="151549"/>
    <lineage>
        <taxon>Eukaryota</taxon>
        <taxon>Metazoa</taxon>
        <taxon>Ecdysozoa</taxon>
        <taxon>Arthropoda</taxon>
        <taxon>Hexapoda</taxon>
        <taxon>Insecta</taxon>
        <taxon>Pterygota</taxon>
        <taxon>Neoptera</taxon>
        <taxon>Endopterygota</taxon>
        <taxon>Lepidoptera</taxon>
        <taxon>Glossata</taxon>
        <taxon>Ditrysia</taxon>
        <taxon>Tineoidea</taxon>
        <taxon>Psychidae</taxon>
        <taxon>Oiketicinae</taxon>
        <taxon>Eumeta</taxon>
    </lineage>
</organism>
<name>A0A4C1V6N5_EUMVA</name>